<evidence type="ECO:0000259" key="6">
    <source>
        <dbReference type="Pfam" id="PF04542"/>
    </source>
</evidence>
<dbReference type="GO" id="GO:0016987">
    <property type="term" value="F:sigma factor activity"/>
    <property type="evidence" value="ECO:0007669"/>
    <property type="project" value="UniProtKB-KW"/>
</dbReference>
<evidence type="ECO:0000256" key="1">
    <source>
        <dbReference type="ARBA" id="ARBA00023015"/>
    </source>
</evidence>
<dbReference type="OrthoDB" id="9780321at2"/>
<evidence type="ECO:0000256" key="3">
    <source>
        <dbReference type="ARBA" id="ARBA00023125"/>
    </source>
</evidence>
<dbReference type="AlphaFoldDB" id="E8QYQ2"/>
<dbReference type="CDD" id="cd06171">
    <property type="entry name" value="Sigma70_r4"/>
    <property type="match status" value="1"/>
</dbReference>
<dbReference type="InterPro" id="IPR036388">
    <property type="entry name" value="WH-like_DNA-bd_sf"/>
</dbReference>
<dbReference type="GO" id="GO:0006352">
    <property type="term" value="P:DNA-templated transcription initiation"/>
    <property type="evidence" value="ECO:0007669"/>
    <property type="project" value="InterPro"/>
</dbReference>
<dbReference type="SUPFAM" id="SSF88946">
    <property type="entry name" value="Sigma2 domain of RNA polymerase sigma factors"/>
    <property type="match status" value="1"/>
</dbReference>
<dbReference type="SUPFAM" id="SSF88659">
    <property type="entry name" value="Sigma3 and sigma4 domains of RNA polymerase sigma factors"/>
    <property type="match status" value="1"/>
</dbReference>
<dbReference type="InParanoid" id="E8QYQ2"/>
<dbReference type="NCBIfam" id="TIGR02937">
    <property type="entry name" value="sigma70-ECF"/>
    <property type="match status" value="1"/>
</dbReference>
<keyword evidence="9" id="KW-1185">Reference proteome</keyword>
<dbReference type="PANTHER" id="PTHR30603">
    <property type="entry name" value="RNA POLYMERASE SIGMA FACTOR RPO"/>
    <property type="match status" value="1"/>
</dbReference>
<dbReference type="STRING" id="575540.Isop_0433"/>
<feature type="coiled-coil region" evidence="5">
    <location>
        <begin position="527"/>
        <end position="561"/>
    </location>
</feature>
<dbReference type="Pfam" id="PF04545">
    <property type="entry name" value="Sigma70_r4"/>
    <property type="match status" value="1"/>
</dbReference>
<dbReference type="Pfam" id="PF04542">
    <property type="entry name" value="Sigma70_r2"/>
    <property type="match status" value="1"/>
</dbReference>
<dbReference type="Gene3D" id="1.10.10.10">
    <property type="entry name" value="Winged helix-like DNA-binding domain superfamily/Winged helix DNA-binding domain"/>
    <property type="match status" value="1"/>
</dbReference>
<proteinExistence type="predicted"/>
<feature type="domain" description="RNA polymerase sigma-70 region 4" evidence="7">
    <location>
        <begin position="502"/>
        <end position="554"/>
    </location>
</feature>
<dbReference type="Gene3D" id="1.10.601.10">
    <property type="entry name" value="RNA Polymerase Primary Sigma Factor"/>
    <property type="match status" value="1"/>
</dbReference>
<dbReference type="Proteomes" id="UP000008631">
    <property type="component" value="Chromosome"/>
</dbReference>
<keyword evidence="5" id="KW-0175">Coiled coil</keyword>
<dbReference type="InterPro" id="IPR050239">
    <property type="entry name" value="Sigma-70_RNA_pol_init_factors"/>
</dbReference>
<dbReference type="KEGG" id="ipa:Isop_0433"/>
<evidence type="ECO:0000256" key="4">
    <source>
        <dbReference type="ARBA" id="ARBA00023163"/>
    </source>
</evidence>
<gene>
    <name evidence="8" type="ordered locus">Isop_0433</name>
</gene>
<keyword evidence="2" id="KW-0731">Sigma factor</keyword>
<dbReference type="GO" id="GO:0003677">
    <property type="term" value="F:DNA binding"/>
    <property type="evidence" value="ECO:0007669"/>
    <property type="project" value="UniProtKB-KW"/>
</dbReference>
<dbReference type="PRINTS" id="PR00046">
    <property type="entry name" value="SIGMA70FCT"/>
</dbReference>
<evidence type="ECO:0000256" key="2">
    <source>
        <dbReference type="ARBA" id="ARBA00023082"/>
    </source>
</evidence>
<sequence>MAGLFRHSAMKLLRDQQLRVATPERRLEQVNRIEALLEELEADRYYPFEYLCYRVTGFRSEPSQAEPGLMLDGAEARHDLTRLLHDLAASVAQPIETVGEPIWTVESLSRKFNVSVRTVSRWRRQGLVARRFLINGKPRVGFLDSSVARFVAAHQAQVERGSRFRHVTPEEREDIIRRARRLAEEDRVGLGLIEIARRIAVAMERSTETIRTTLRDYDRDHPDRPIFPEWSAPLEDETKQMIFNQHRLGVAVEVLAKQHRRTRSSIYRIINEVRAQRLLATKLEFIDNEEFPAIAADPVRKAEVLGPMPMPEDGKTPRKAKAPKGLPPYLASLYEVPLLSREQETHLFRKMNFLKYLAQKLRDQVDPARARAGDLDQIEALQEEALAVKNQIISANLRLVVSIAKRHVGPSNNFFDLVSDGNMSLIRAVEKFDFARGNKFSTYASWAIMKNFARTIPEENYRRDRFVTGHEEMFEAAADNRSDEHEQESNQRRMREGVNGMLSKLEPREQKIIVSRFGINGAKEMTLEQLGKELGITKERVRQIEARAQQKLRKIAQEEKIDLPI</sequence>
<evidence type="ECO:0000313" key="8">
    <source>
        <dbReference type="EMBL" id="ADV61028.1"/>
    </source>
</evidence>
<name>E8QYQ2_ISOPI</name>
<evidence type="ECO:0000256" key="5">
    <source>
        <dbReference type="SAM" id="Coils"/>
    </source>
</evidence>
<keyword evidence="1" id="KW-0805">Transcription regulation</keyword>
<dbReference type="eggNOG" id="COG0568">
    <property type="taxonomic scope" value="Bacteria"/>
</dbReference>
<evidence type="ECO:0000259" key="7">
    <source>
        <dbReference type="Pfam" id="PF04545"/>
    </source>
</evidence>
<dbReference type="InterPro" id="IPR007630">
    <property type="entry name" value="RNA_pol_sigma70_r4"/>
</dbReference>
<dbReference type="RefSeq" id="WP_013563317.1">
    <property type="nucleotide sequence ID" value="NC_014962.1"/>
</dbReference>
<organism evidence="8 9">
    <name type="scientific">Isosphaera pallida (strain ATCC 43644 / DSM 9630 / IS1B)</name>
    <dbReference type="NCBI Taxonomy" id="575540"/>
    <lineage>
        <taxon>Bacteria</taxon>
        <taxon>Pseudomonadati</taxon>
        <taxon>Planctomycetota</taxon>
        <taxon>Planctomycetia</taxon>
        <taxon>Isosphaerales</taxon>
        <taxon>Isosphaeraceae</taxon>
        <taxon>Isosphaera</taxon>
    </lineage>
</organism>
<dbReference type="InterPro" id="IPR013324">
    <property type="entry name" value="RNA_pol_sigma_r3/r4-like"/>
</dbReference>
<dbReference type="InterPro" id="IPR000943">
    <property type="entry name" value="RNA_pol_sigma70"/>
</dbReference>
<dbReference type="InterPro" id="IPR014284">
    <property type="entry name" value="RNA_pol_sigma-70_dom"/>
</dbReference>
<accession>E8QYQ2</accession>
<dbReference type="HOGENOM" id="CLU_482153_0_0_0"/>
<reference key="1">
    <citation type="submission" date="2010-11" db="EMBL/GenBank/DDBJ databases">
        <title>The complete sequence of chromosome of Isophaera pallida ATCC 43644.</title>
        <authorList>
            <consortium name="US DOE Joint Genome Institute (JGI-PGF)"/>
            <person name="Lucas S."/>
            <person name="Copeland A."/>
            <person name="Lapidus A."/>
            <person name="Bruce D."/>
            <person name="Goodwin L."/>
            <person name="Pitluck S."/>
            <person name="Kyrpides N."/>
            <person name="Mavromatis K."/>
            <person name="Pagani I."/>
            <person name="Ivanova N."/>
            <person name="Saunders E."/>
            <person name="Brettin T."/>
            <person name="Detter J.C."/>
            <person name="Han C."/>
            <person name="Tapia R."/>
            <person name="Land M."/>
            <person name="Hauser L."/>
            <person name="Markowitz V."/>
            <person name="Cheng J.-F."/>
            <person name="Hugenholtz P."/>
            <person name="Woyke T."/>
            <person name="Wu D."/>
            <person name="Eisen J.A."/>
        </authorList>
    </citation>
    <scope>NUCLEOTIDE SEQUENCE</scope>
    <source>
        <strain>ATCC 43644</strain>
    </source>
</reference>
<dbReference type="EMBL" id="CP002353">
    <property type="protein sequence ID" value="ADV61028.1"/>
    <property type="molecule type" value="Genomic_DNA"/>
</dbReference>
<dbReference type="InterPro" id="IPR013325">
    <property type="entry name" value="RNA_pol_sigma_r2"/>
</dbReference>
<keyword evidence="4" id="KW-0804">Transcription</keyword>
<dbReference type="PANTHER" id="PTHR30603:SF60">
    <property type="entry name" value="RNA POLYMERASE SIGMA FACTOR RPOD"/>
    <property type="match status" value="1"/>
</dbReference>
<reference evidence="8 9" key="2">
    <citation type="journal article" date="2011" name="Stand. Genomic Sci.">
        <title>Complete genome sequence of Isosphaera pallida type strain (IS1B).</title>
        <authorList>
            <consortium name="US DOE Joint Genome Institute (JGI-PGF)"/>
            <person name="Goker M."/>
            <person name="Cleland D."/>
            <person name="Saunders E."/>
            <person name="Lapidus A."/>
            <person name="Nolan M."/>
            <person name="Lucas S."/>
            <person name="Hammon N."/>
            <person name="Deshpande S."/>
            <person name="Cheng J.F."/>
            <person name="Tapia R."/>
            <person name="Han C."/>
            <person name="Goodwin L."/>
            <person name="Pitluck S."/>
            <person name="Liolios K."/>
            <person name="Pagani I."/>
            <person name="Ivanova N."/>
            <person name="Mavromatis K."/>
            <person name="Pati A."/>
            <person name="Chen A."/>
            <person name="Palaniappan K."/>
            <person name="Land M."/>
            <person name="Hauser L."/>
            <person name="Chang Y.J."/>
            <person name="Jeffries C.D."/>
            <person name="Detter J.C."/>
            <person name="Beck B."/>
            <person name="Woyke T."/>
            <person name="Bristow J."/>
            <person name="Eisen J.A."/>
            <person name="Markowitz V."/>
            <person name="Hugenholtz P."/>
            <person name="Kyrpides N.C."/>
            <person name="Klenk H.P."/>
        </authorList>
    </citation>
    <scope>NUCLEOTIDE SEQUENCE [LARGE SCALE GENOMIC DNA]</scope>
    <source>
        <strain evidence="9">ATCC 43644 / DSM 9630 / IS1B</strain>
    </source>
</reference>
<feature type="domain" description="RNA polymerase sigma-70 region 2" evidence="6">
    <location>
        <begin position="393"/>
        <end position="449"/>
    </location>
</feature>
<keyword evidence="3" id="KW-0238">DNA-binding</keyword>
<evidence type="ECO:0000313" key="9">
    <source>
        <dbReference type="Proteomes" id="UP000008631"/>
    </source>
</evidence>
<protein>
    <submittedName>
        <fullName evidence="8">RNA polymerase, sigma 32 subunit, RpoH</fullName>
    </submittedName>
</protein>
<dbReference type="InterPro" id="IPR007627">
    <property type="entry name" value="RNA_pol_sigma70_r2"/>
</dbReference>